<dbReference type="Proteomes" id="UP000301751">
    <property type="component" value="Unassembled WGS sequence"/>
</dbReference>
<reference evidence="3" key="1">
    <citation type="submission" date="2019-03" db="EMBL/GenBank/DDBJ databases">
        <title>Aquabacterium pictum sp.nov., the first bacteriochlorophyll a-containing freshwater bacterium in the genus Aquabacterium of the class Betaproteobacteria.</title>
        <authorList>
            <person name="Hirose S."/>
            <person name="Tank M."/>
            <person name="Hara E."/>
            <person name="Tamaki H."/>
            <person name="Takaichi S."/>
            <person name="Haruta S."/>
            <person name="Hanada S."/>
        </authorList>
    </citation>
    <scope>NUCLEOTIDE SEQUENCE [LARGE SCALE GENOMIC DNA]</scope>
    <source>
        <strain evidence="3">W35</strain>
    </source>
</reference>
<accession>A0A480ARH9</accession>
<protein>
    <recommendedName>
        <fullName evidence="4">Type II secretion system pseudopilin TklG</fullName>
    </recommendedName>
</protein>
<evidence type="ECO:0000313" key="2">
    <source>
        <dbReference type="EMBL" id="GCL62907.1"/>
    </source>
</evidence>
<name>A0A480ARH9_9BURK</name>
<feature type="region of interest" description="Disordered" evidence="1">
    <location>
        <begin position="160"/>
        <end position="181"/>
    </location>
</feature>
<evidence type="ECO:0000256" key="1">
    <source>
        <dbReference type="SAM" id="MobiDB-lite"/>
    </source>
</evidence>
<proteinExistence type="predicted"/>
<feature type="compositionally biased region" description="Low complexity" evidence="1">
    <location>
        <begin position="161"/>
        <end position="181"/>
    </location>
</feature>
<evidence type="ECO:0000313" key="3">
    <source>
        <dbReference type="Proteomes" id="UP000301751"/>
    </source>
</evidence>
<comment type="caution">
    <text evidence="2">The sequence shown here is derived from an EMBL/GenBank/DDBJ whole genome shotgun (WGS) entry which is preliminary data.</text>
</comment>
<dbReference type="EMBL" id="BJCL01000004">
    <property type="protein sequence ID" value="GCL62907.1"/>
    <property type="molecule type" value="Genomic_DNA"/>
</dbReference>
<sequence>MPIGERPGRSAQRGFTYLLLLFIVAASGVAAATLGTRWQTQAQREREAELLFRGLQIRQALQQYHDQSPDGQPRRPQQLQDLLVDARGGPVRHPLRQLYADPFTGQADWVLLRDADGGIVGLHSRASVPLLRRQGLPPGVEGGSTATTVDQWQFLAGPASAPALTQPADAQAAASAGGTPP</sequence>
<evidence type="ECO:0008006" key="4">
    <source>
        <dbReference type="Google" id="ProtNLM"/>
    </source>
</evidence>
<keyword evidence="3" id="KW-1185">Reference proteome</keyword>
<dbReference type="RefSeq" id="WP_137732663.1">
    <property type="nucleotide sequence ID" value="NZ_BJCL01000004.1"/>
</dbReference>
<organism evidence="2 3">
    <name type="scientific">Pseudaquabacterium pictum</name>
    <dbReference type="NCBI Taxonomy" id="2315236"/>
    <lineage>
        <taxon>Bacteria</taxon>
        <taxon>Pseudomonadati</taxon>
        <taxon>Pseudomonadota</taxon>
        <taxon>Betaproteobacteria</taxon>
        <taxon>Burkholderiales</taxon>
        <taxon>Sphaerotilaceae</taxon>
        <taxon>Pseudaquabacterium</taxon>
    </lineage>
</organism>
<dbReference type="AlphaFoldDB" id="A0A480ARH9"/>
<gene>
    <name evidence="2" type="ORF">AQPW35_19880</name>
</gene>
<dbReference type="OrthoDB" id="5608857at2"/>